<dbReference type="EMBL" id="JAPWIE010000005">
    <property type="protein sequence ID" value="MCZ4551726.1"/>
    <property type="molecule type" value="Genomic_DNA"/>
</dbReference>
<feature type="domain" description="Bacterial bifunctional deaminase-reductase C-terminal" evidence="1">
    <location>
        <begin position="13"/>
        <end position="171"/>
    </location>
</feature>
<accession>A0ABT4N0A6</accession>
<dbReference type="InterPro" id="IPR050765">
    <property type="entry name" value="Riboflavin_Biosynth_HTPR"/>
</dbReference>
<keyword evidence="3" id="KW-1185">Reference proteome</keyword>
<dbReference type="Gene3D" id="3.40.430.10">
    <property type="entry name" value="Dihydrofolate Reductase, subunit A"/>
    <property type="match status" value="1"/>
</dbReference>
<gene>
    <name evidence="2" type="ORF">O4213_17165</name>
</gene>
<dbReference type="SUPFAM" id="SSF53597">
    <property type="entry name" value="Dihydrofolate reductase-like"/>
    <property type="match status" value="1"/>
</dbReference>
<sequence>MAPTPVSTVTGAVFIATSLDGYIARTDGDIEWLLSRSQDIGETGYDAFIETTGAIAMGRGTYEIGTSFDEWPYKGRRVLVLSSRLDPHVDDRVTVHRTIDELLDAAAAENVHHLYADGGRLITSFLQRGLITELTITTIPVILGSGLPLFGDIDHDVSLELLRSTTLGQGITQSVYRVTD</sequence>
<comment type="caution">
    <text evidence="2">The sequence shown here is derived from an EMBL/GenBank/DDBJ whole genome shotgun (WGS) entry which is preliminary data.</text>
</comment>
<protein>
    <submittedName>
        <fullName evidence="2">Dihydrofolate reductase family protein</fullName>
    </submittedName>
</protein>
<dbReference type="PANTHER" id="PTHR38011">
    <property type="entry name" value="DIHYDROFOLATE REDUCTASE FAMILY PROTEIN (AFU_ORTHOLOGUE AFUA_8G06820)"/>
    <property type="match status" value="1"/>
</dbReference>
<dbReference type="Proteomes" id="UP001067235">
    <property type="component" value="Unassembled WGS sequence"/>
</dbReference>
<reference evidence="2" key="1">
    <citation type="submission" date="2022-12" db="EMBL/GenBank/DDBJ databases">
        <authorList>
            <person name="Krivoruchko A.V."/>
            <person name="Elkin A."/>
        </authorList>
    </citation>
    <scope>NUCLEOTIDE SEQUENCE</scope>
    <source>
        <strain evidence="2">IEGM 1388</strain>
    </source>
</reference>
<evidence type="ECO:0000313" key="2">
    <source>
        <dbReference type="EMBL" id="MCZ4551726.1"/>
    </source>
</evidence>
<dbReference type="InterPro" id="IPR002734">
    <property type="entry name" value="RibDG_C"/>
</dbReference>
<name>A0ABT4N0A6_GORRU</name>
<dbReference type="RefSeq" id="WP_301572640.1">
    <property type="nucleotide sequence ID" value="NZ_JAPWIE010000005.1"/>
</dbReference>
<evidence type="ECO:0000313" key="3">
    <source>
        <dbReference type="Proteomes" id="UP001067235"/>
    </source>
</evidence>
<proteinExistence type="predicted"/>
<evidence type="ECO:0000259" key="1">
    <source>
        <dbReference type="Pfam" id="PF01872"/>
    </source>
</evidence>
<dbReference type="Pfam" id="PF01872">
    <property type="entry name" value="RibD_C"/>
    <property type="match status" value="1"/>
</dbReference>
<dbReference type="InterPro" id="IPR024072">
    <property type="entry name" value="DHFR-like_dom_sf"/>
</dbReference>
<dbReference type="PANTHER" id="PTHR38011:SF11">
    <property type="entry name" value="2,5-DIAMINO-6-RIBOSYLAMINO-4(3H)-PYRIMIDINONE 5'-PHOSPHATE REDUCTASE"/>
    <property type="match status" value="1"/>
</dbReference>
<organism evidence="2 3">
    <name type="scientific">Gordonia rubripertincta</name>
    <name type="common">Rhodococcus corallinus</name>
    <dbReference type="NCBI Taxonomy" id="36822"/>
    <lineage>
        <taxon>Bacteria</taxon>
        <taxon>Bacillati</taxon>
        <taxon>Actinomycetota</taxon>
        <taxon>Actinomycetes</taxon>
        <taxon>Mycobacteriales</taxon>
        <taxon>Gordoniaceae</taxon>
        <taxon>Gordonia</taxon>
    </lineage>
</organism>